<gene>
    <name evidence="1" type="ORF">ACJDTP_27850</name>
</gene>
<protein>
    <submittedName>
        <fullName evidence="1">Uncharacterized protein</fullName>
    </submittedName>
</protein>
<keyword evidence="2" id="KW-1185">Reference proteome</keyword>
<accession>A0ABW8SD86</accession>
<comment type="caution">
    <text evidence="1">The sequence shown here is derived from an EMBL/GenBank/DDBJ whole genome shotgun (WGS) entry which is preliminary data.</text>
</comment>
<feature type="non-terminal residue" evidence="1">
    <location>
        <position position="1"/>
    </location>
</feature>
<evidence type="ECO:0000313" key="1">
    <source>
        <dbReference type="EMBL" id="MFL0168844.1"/>
    </source>
</evidence>
<organism evidence="1 2">
    <name type="scientific">Candidatus Clostridium helianthi</name>
    <dbReference type="NCBI Taxonomy" id="3381660"/>
    <lineage>
        <taxon>Bacteria</taxon>
        <taxon>Bacillati</taxon>
        <taxon>Bacillota</taxon>
        <taxon>Clostridia</taxon>
        <taxon>Eubacteriales</taxon>
        <taxon>Clostridiaceae</taxon>
        <taxon>Clostridium</taxon>
    </lineage>
</organism>
<dbReference type="RefSeq" id="WP_406763037.1">
    <property type="nucleotide sequence ID" value="NZ_JBJIAB010000179.1"/>
</dbReference>
<evidence type="ECO:0000313" key="2">
    <source>
        <dbReference type="Proteomes" id="UP001623600"/>
    </source>
</evidence>
<reference evidence="1 2" key="1">
    <citation type="submission" date="2024-11" db="EMBL/GenBank/DDBJ databases">
        <authorList>
            <person name="Heng Y.C."/>
            <person name="Lim A.C.H."/>
            <person name="Lee J.K.Y."/>
            <person name="Kittelmann S."/>
        </authorList>
    </citation>
    <scope>NUCLEOTIDE SEQUENCE [LARGE SCALE GENOMIC DNA]</scope>
    <source>
        <strain evidence="1 2">WILCCON 0112</strain>
    </source>
</reference>
<dbReference type="Proteomes" id="UP001623600">
    <property type="component" value="Unassembled WGS sequence"/>
</dbReference>
<name>A0ABW8SD86_9CLOT</name>
<proteinExistence type="predicted"/>
<sequence length="67" mass="7427">KVVDREYSEMMIMGPDAKFIARLVLDPYSATLYSTTPAVFERVKSLEASGMPLAEAVAKVAYEGVRR</sequence>
<dbReference type="EMBL" id="JBJIAB010000179">
    <property type="protein sequence ID" value="MFL0168844.1"/>
    <property type="molecule type" value="Genomic_DNA"/>
</dbReference>